<gene>
    <name evidence="1" type="ORF">BJ138DRAFT_1112104</name>
</gene>
<organism evidence="1 2">
    <name type="scientific">Hygrophoropsis aurantiaca</name>
    <dbReference type="NCBI Taxonomy" id="72124"/>
    <lineage>
        <taxon>Eukaryota</taxon>
        <taxon>Fungi</taxon>
        <taxon>Dikarya</taxon>
        <taxon>Basidiomycota</taxon>
        <taxon>Agaricomycotina</taxon>
        <taxon>Agaricomycetes</taxon>
        <taxon>Agaricomycetidae</taxon>
        <taxon>Boletales</taxon>
        <taxon>Coniophorineae</taxon>
        <taxon>Hygrophoropsidaceae</taxon>
        <taxon>Hygrophoropsis</taxon>
    </lineage>
</organism>
<accession>A0ACB8AGP4</accession>
<evidence type="ECO:0000313" key="1">
    <source>
        <dbReference type="EMBL" id="KAH7912726.1"/>
    </source>
</evidence>
<dbReference type="Proteomes" id="UP000790377">
    <property type="component" value="Unassembled WGS sequence"/>
</dbReference>
<dbReference type="EMBL" id="MU267645">
    <property type="protein sequence ID" value="KAH7912726.1"/>
    <property type="molecule type" value="Genomic_DNA"/>
</dbReference>
<keyword evidence="2" id="KW-1185">Reference proteome</keyword>
<proteinExistence type="predicted"/>
<name>A0ACB8AGP4_9AGAM</name>
<sequence>MPKFTDASQREFHSRHQRGVDALPYPLTPAPNHDPVPTNRHREPIYQTEAGRVWRWMHDDPTTASPPPPGLGTGFPPNIYAAAGFDSHLNPQANDYNDFYRQRPYHHAPEFPTAGISSSSRLDPRYGYPPECTPSSYGSFTRHLAEEEPVTTPVIPFNLFPEVNRESSNPLVTPIPRHPLPAFLFMQGEERGTPFDTSADVQSTPPEEIFTAQTDPNARIRSNPPPGHWDPIIQDDSDSSTYSILLAPVPDIPGHTEHIHVSEVHVFCEVLCDSPSTIRTEDLFRAEQLKQAEPQHRPGYQPPSRDQPHPSAHAGPDQGPSPNVAINIIPPTNSSDSRSTPKSSLGSKKQSDESGDIKIAEPLSPKVSNRPGTPRPNEQLATTRTPPRLNPSNLASGYLSSPFSKVRLRLKKDAQYVRALARIPEGRVSKFRSDFKAAAERRVPAALGLVKNAAGREKAASLLHQDTYLFPLDSKGNPIRNKPFQSPAILYTIETASFGNPTCAGIKYHNLFTSTRDDCPDEVELPPAMVALAATAVHAVIMDYMSESMEITDFHGVVFGGIYSKLVNRINAVFATSEKKYHSMMATLYKLTYYGSKYGRDNASNVQASAIDFDVDGMAED</sequence>
<evidence type="ECO:0000313" key="2">
    <source>
        <dbReference type="Proteomes" id="UP000790377"/>
    </source>
</evidence>
<comment type="caution">
    <text evidence="1">The sequence shown here is derived from an EMBL/GenBank/DDBJ whole genome shotgun (WGS) entry which is preliminary data.</text>
</comment>
<protein>
    <submittedName>
        <fullName evidence="1">Uncharacterized protein</fullName>
    </submittedName>
</protein>
<reference evidence="1" key="1">
    <citation type="journal article" date="2021" name="New Phytol.">
        <title>Evolutionary innovations through gain and loss of genes in the ectomycorrhizal Boletales.</title>
        <authorList>
            <person name="Wu G."/>
            <person name="Miyauchi S."/>
            <person name="Morin E."/>
            <person name="Kuo A."/>
            <person name="Drula E."/>
            <person name="Varga T."/>
            <person name="Kohler A."/>
            <person name="Feng B."/>
            <person name="Cao Y."/>
            <person name="Lipzen A."/>
            <person name="Daum C."/>
            <person name="Hundley H."/>
            <person name="Pangilinan J."/>
            <person name="Johnson J."/>
            <person name="Barry K."/>
            <person name="LaButti K."/>
            <person name="Ng V."/>
            <person name="Ahrendt S."/>
            <person name="Min B."/>
            <person name="Choi I.G."/>
            <person name="Park H."/>
            <person name="Plett J.M."/>
            <person name="Magnuson J."/>
            <person name="Spatafora J.W."/>
            <person name="Nagy L.G."/>
            <person name="Henrissat B."/>
            <person name="Grigoriev I.V."/>
            <person name="Yang Z.L."/>
            <person name="Xu J."/>
            <person name="Martin F.M."/>
        </authorList>
    </citation>
    <scope>NUCLEOTIDE SEQUENCE</scope>
    <source>
        <strain evidence="1">ATCC 28755</strain>
    </source>
</reference>